<accession>A0A3E2TIM8</accession>
<dbReference type="GO" id="GO:0016787">
    <property type="term" value="F:hydrolase activity"/>
    <property type="evidence" value="ECO:0007669"/>
    <property type="project" value="UniProtKB-UniRule"/>
</dbReference>
<dbReference type="RefSeq" id="WP_117521573.1">
    <property type="nucleotide sequence ID" value="NZ_QVEU01000003.1"/>
</dbReference>
<reference evidence="4 5" key="1">
    <citation type="submission" date="2018-08" db="EMBL/GenBank/DDBJ databases">
        <title>A genome reference for cultivated species of the human gut microbiota.</title>
        <authorList>
            <person name="Zou Y."/>
            <person name="Xue W."/>
            <person name="Luo G."/>
        </authorList>
    </citation>
    <scope>NUCLEOTIDE SEQUENCE [LARGE SCALE GENOMIC DNA]</scope>
    <source>
        <strain evidence="4 5">OF01-3</strain>
    </source>
</reference>
<name>A0A3E2TIM8_9FIRM</name>
<proteinExistence type="inferred from homology"/>
<organism evidence="4 5">
    <name type="scientific">Anaerococcus nagyae</name>
    <dbReference type="NCBI Taxonomy" id="1755241"/>
    <lineage>
        <taxon>Bacteria</taxon>
        <taxon>Bacillati</taxon>
        <taxon>Bacillota</taxon>
        <taxon>Tissierellia</taxon>
        <taxon>Tissierellales</taxon>
        <taxon>Peptoniphilaceae</taxon>
        <taxon>Anaerococcus</taxon>
    </lineage>
</organism>
<protein>
    <recommendedName>
        <fullName evidence="2">Phosphoesterase</fullName>
        <ecNumber evidence="2">3.1.4.-</ecNumber>
    </recommendedName>
</protein>
<evidence type="ECO:0000259" key="3">
    <source>
        <dbReference type="Pfam" id="PF12850"/>
    </source>
</evidence>
<dbReference type="InterPro" id="IPR029052">
    <property type="entry name" value="Metallo-depent_PP-like"/>
</dbReference>
<dbReference type="OrthoDB" id="9800565at2"/>
<comment type="caution">
    <text evidence="4">The sequence shown here is derived from an EMBL/GenBank/DDBJ whole genome shotgun (WGS) entry which is preliminary data.</text>
</comment>
<dbReference type="SUPFAM" id="SSF56300">
    <property type="entry name" value="Metallo-dependent phosphatases"/>
    <property type="match status" value="1"/>
</dbReference>
<feature type="domain" description="Calcineurin-like phosphoesterase" evidence="3">
    <location>
        <begin position="1"/>
        <end position="146"/>
    </location>
</feature>
<dbReference type="EC" id="3.1.4.-" evidence="2"/>
<dbReference type="Proteomes" id="UP000261011">
    <property type="component" value="Unassembled WGS sequence"/>
</dbReference>
<evidence type="ECO:0000256" key="2">
    <source>
        <dbReference type="RuleBase" id="RU362039"/>
    </source>
</evidence>
<dbReference type="PANTHER" id="PTHR11124">
    <property type="entry name" value="VACUOLAR SORTING PROTEIN VPS29"/>
    <property type="match status" value="1"/>
</dbReference>
<dbReference type="InterPro" id="IPR024654">
    <property type="entry name" value="Calcineurin-like_PHP_lpxH"/>
</dbReference>
<dbReference type="Pfam" id="PF12850">
    <property type="entry name" value="Metallophos_2"/>
    <property type="match status" value="1"/>
</dbReference>
<keyword evidence="2" id="KW-0479">Metal-binding</keyword>
<comment type="similarity">
    <text evidence="1 2">Belongs to the metallophosphoesterase superfamily. YfcE family.</text>
</comment>
<evidence type="ECO:0000256" key="1">
    <source>
        <dbReference type="ARBA" id="ARBA00008950"/>
    </source>
</evidence>
<keyword evidence="5" id="KW-1185">Reference proteome</keyword>
<gene>
    <name evidence="4" type="ORF">DXA39_04940</name>
</gene>
<evidence type="ECO:0000313" key="5">
    <source>
        <dbReference type="Proteomes" id="UP000261011"/>
    </source>
</evidence>
<comment type="cofactor">
    <cofactor evidence="2">
        <name>a divalent metal cation</name>
        <dbReference type="ChEBI" id="CHEBI:60240"/>
    </cofactor>
</comment>
<dbReference type="Gene3D" id="3.60.21.10">
    <property type="match status" value="1"/>
</dbReference>
<sequence>MKILVTSDTHGLYSYISDYIISNPDIDLLIHAGDGVDDVKNIVYETNINYHVVKGNNDFFTNIAYDKILDINGHKIFLTHGHKYEVDMGYNKILEVAKNNGCDIAIHGHTHKYYQKREDEVLLLNPGSPSLPRDNNPGFLIMELEEDLISIQRIKISEVN</sequence>
<evidence type="ECO:0000313" key="4">
    <source>
        <dbReference type="EMBL" id="RGB76517.1"/>
    </source>
</evidence>
<dbReference type="EMBL" id="QVEU01000003">
    <property type="protein sequence ID" value="RGB76517.1"/>
    <property type="molecule type" value="Genomic_DNA"/>
</dbReference>
<dbReference type="AlphaFoldDB" id="A0A3E2TIM8"/>
<dbReference type="InterPro" id="IPR000979">
    <property type="entry name" value="Phosphodiesterase_MJ0936/Vps29"/>
</dbReference>
<dbReference type="NCBIfam" id="TIGR00040">
    <property type="entry name" value="yfcE"/>
    <property type="match status" value="1"/>
</dbReference>
<dbReference type="GO" id="GO:0046872">
    <property type="term" value="F:metal ion binding"/>
    <property type="evidence" value="ECO:0007669"/>
    <property type="project" value="UniProtKB-KW"/>
</dbReference>